<protein>
    <submittedName>
        <fullName evidence="2">Uncharacterized protein</fullName>
    </submittedName>
</protein>
<keyword evidence="3" id="KW-1185">Reference proteome</keyword>
<dbReference type="EMBL" id="JADGJD010000005">
    <property type="protein sequence ID" value="KAJ3057371.1"/>
    <property type="molecule type" value="Genomic_DNA"/>
</dbReference>
<evidence type="ECO:0000313" key="3">
    <source>
        <dbReference type="Proteomes" id="UP001212841"/>
    </source>
</evidence>
<reference evidence="2" key="1">
    <citation type="submission" date="2020-05" db="EMBL/GenBank/DDBJ databases">
        <title>Phylogenomic resolution of chytrid fungi.</title>
        <authorList>
            <person name="Stajich J.E."/>
            <person name="Amses K."/>
            <person name="Simmons R."/>
            <person name="Seto K."/>
            <person name="Myers J."/>
            <person name="Bonds A."/>
            <person name="Quandt C.A."/>
            <person name="Barry K."/>
            <person name="Liu P."/>
            <person name="Grigoriev I."/>
            <person name="Longcore J.E."/>
            <person name="James T.Y."/>
        </authorList>
    </citation>
    <scope>NUCLEOTIDE SEQUENCE</scope>
    <source>
        <strain evidence="2">JEL0318</strain>
    </source>
</reference>
<name>A0AAD5SN63_9FUNG</name>
<feature type="region of interest" description="Disordered" evidence="1">
    <location>
        <begin position="12"/>
        <end position="46"/>
    </location>
</feature>
<accession>A0AAD5SN63</accession>
<evidence type="ECO:0000256" key="1">
    <source>
        <dbReference type="SAM" id="MobiDB-lite"/>
    </source>
</evidence>
<organism evidence="2 3">
    <name type="scientific">Rhizophlyctis rosea</name>
    <dbReference type="NCBI Taxonomy" id="64517"/>
    <lineage>
        <taxon>Eukaryota</taxon>
        <taxon>Fungi</taxon>
        <taxon>Fungi incertae sedis</taxon>
        <taxon>Chytridiomycota</taxon>
        <taxon>Chytridiomycota incertae sedis</taxon>
        <taxon>Chytridiomycetes</taxon>
        <taxon>Rhizophlyctidales</taxon>
        <taxon>Rhizophlyctidaceae</taxon>
        <taxon>Rhizophlyctis</taxon>
    </lineage>
</organism>
<gene>
    <name evidence="2" type="ORF">HK097_008466</name>
</gene>
<evidence type="ECO:0000313" key="2">
    <source>
        <dbReference type="EMBL" id="KAJ3057371.1"/>
    </source>
</evidence>
<dbReference type="AlphaFoldDB" id="A0AAD5SN63"/>
<feature type="compositionally biased region" description="Low complexity" evidence="1">
    <location>
        <begin position="17"/>
        <end position="34"/>
    </location>
</feature>
<dbReference type="Proteomes" id="UP001212841">
    <property type="component" value="Unassembled WGS sequence"/>
</dbReference>
<sequence length="186" mass="19850">MEPPAYTLIQSTTAGPSGTISATSSIHSHSFTPVPQTPPPTQSASKRLRLVPLTNPPRTRMAYIDLSHIVLVAIVDYFPTPLVFLSTALSAARGQLRLAPPTSIDDILFQAYPGEFVPIYSGNTLQAIVRPEAVVEVLPSVPTGTAIGILAVPHDVEGRGKVRTTLVRLAKVDLQHVVDSLTGLSR</sequence>
<comment type="caution">
    <text evidence="2">The sequence shown here is derived from an EMBL/GenBank/DDBJ whole genome shotgun (WGS) entry which is preliminary data.</text>
</comment>
<proteinExistence type="predicted"/>